<dbReference type="InterPro" id="IPR050250">
    <property type="entry name" value="Macrolide_Exporter_MacB"/>
</dbReference>
<dbReference type="InterPro" id="IPR003838">
    <property type="entry name" value="ABC3_permease_C"/>
</dbReference>
<protein>
    <recommendedName>
        <fullName evidence="11">ABC3 transporter permease protein domain-containing protein</fullName>
    </recommendedName>
</protein>
<proteinExistence type="predicted"/>
<dbReference type="EMBL" id="CP001281">
    <property type="protein sequence ID" value="ACK54895.1"/>
    <property type="molecule type" value="Genomic_DNA"/>
</dbReference>
<evidence type="ECO:0000256" key="3">
    <source>
        <dbReference type="ARBA" id="ARBA00022692"/>
    </source>
</evidence>
<dbReference type="Proteomes" id="UP000002186">
    <property type="component" value="Chromosome"/>
</dbReference>
<dbReference type="RefSeq" id="WP_012585401.1">
    <property type="nucleotide sequence ID" value="NC_011662.2"/>
</dbReference>
<evidence type="ECO:0000256" key="5">
    <source>
        <dbReference type="ARBA" id="ARBA00023136"/>
    </source>
</evidence>
<dbReference type="AlphaFoldDB" id="C4ZPP9"/>
<comment type="subcellular location">
    <subcellularLocation>
        <location evidence="1">Cell membrane</location>
        <topology evidence="1">Multi-pass membrane protein</topology>
    </subcellularLocation>
</comment>
<dbReference type="PANTHER" id="PTHR30572">
    <property type="entry name" value="MEMBRANE COMPONENT OF TRANSPORTER-RELATED"/>
    <property type="match status" value="1"/>
</dbReference>
<evidence type="ECO:0000256" key="2">
    <source>
        <dbReference type="ARBA" id="ARBA00022475"/>
    </source>
</evidence>
<reference evidence="9 10" key="2">
    <citation type="journal article" date="2012" name="Stand. Genomic Sci.">
        <title>Complete genome sequence of Thauera aminoaromatica strain MZ1T.</title>
        <authorList>
            <person name="Jiang K."/>
            <person name="Sanseverino J."/>
            <person name="Chauhan A."/>
            <person name="Lucas S."/>
            <person name="Copeland A."/>
            <person name="Lapidus A."/>
            <person name="Del Rio T.G."/>
            <person name="Dalin E."/>
            <person name="Tice H."/>
            <person name="Bruce D."/>
            <person name="Goodwin L."/>
            <person name="Pitluck S."/>
            <person name="Sims D."/>
            <person name="Brettin T."/>
            <person name="Detter J.C."/>
            <person name="Han C."/>
            <person name="Chang Y.J."/>
            <person name="Larimer F."/>
            <person name="Land M."/>
            <person name="Hauser L."/>
            <person name="Kyrpides N.C."/>
            <person name="Mikhailova N."/>
            <person name="Moser S."/>
            <person name="Jegier P."/>
            <person name="Close D."/>
            <person name="Debruyn J.M."/>
            <person name="Wang Y."/>
            <person name="Layton A.C."/>
            <person name="Allen M.S."/>
            <person name="Sayler G.S."/>
        </authorList>
    </citation>
    <scope>NUCLEOTIDE SEQUENCE [LARGE SCALE GENOMIC DNA]</scope>
    <source>
        <strain evidence="9 10">MZ1T</strain>
    </source>
</reference>
<gene>
    <name evidence="9" type="ordered locus">Tmz1t_2155</name>
</gene>
<name>C4ZPP9_THASP</name>
<dbReference type="Pfam" id="PF02687">
    <property type="entry name" value="FtsX"/>
    <property type="match status" value="1"/>
</dbReference>
<evidence type="ECO:0000256" key="6">
    <source>
        <dbReference type="SAM" id="Phobius"/>
    </source>
</evidence>
<dbReference type="GO" id="GO:0022857">
    <property type="term" value="F:transmembrane transporter activity"/>
    <property type="evidence" value="ECO:0007669"/>
    <property type="project" value="TreeGrafter"/>
</dbReference>
<feature type="transmembrane region" description="Helical" evidence="6">
    <location>
        <begin position="363"/>
        <end position="384"/>
    </location>
</feature>
<evidence type="ECO:0000256" key="4">
    <source>
        <dbReference type="ARBA" id="ARBA00022989"/>
    </source>
</evidence>
<evidence type="ECO:0000256" key="1">
    <source>
        <dbReference type="ARBA" id="ARBA00004651"/>
    </source>
</evidence>
<evidence type="ECO:0000313" key="10">
    <source>
        <dbReference type="Proteomes" id="UP000002186"/>
    </source>
</evidence>
<reference evidence="10" key="1">
    <citation type="submission" date="2009-05" db="EMBL/GenBank/DDBJ databases">
        <title>Complete sequence of chromosome of Thauera sp. MZ1T.</title>
        <authorList>
            <consortium name="US DOE Joint Genome Institute"/>
            <person name="Lucas S."/>
            <person name="Copeland A."/>
            <person name="Lapidus A."/>
            <person name="Glavina del Rio T."/>
            <person name="Dalin E."/>
            <person name="Tice H."/>
            <person name="Bruce D."/>
            <person name="Goodwin L."/>
            <person name="Pitluck S."/>
            <person name="Sims D."/>
            <person name="Brettin T."/>
            <person name="Detter J.C."/>
            <person name="Han C."/>
            <person name="Larimer F."/>
            <person name="Land M."/>
            <person name="Hauser L."/>
            <person name="Kyrpides N."/>
            <person name="Mikhailova N."/>
            <person name="Sayler G.S."/>
        </authorList>
    </citation>
    <scope>NUCLEOTIDE SEQUENCE [LARGE SCALE GENOMIC DNA]</scope>
    <source>
        <strain evidence="10">MZ1T</strain>
    </source>
</reference>
<feature type="domain" description="ABC3 transporter permease C-terminal" evidence="7">
    <location>
        <begin position="267"/>
        <end position="388"/>
    </location>
</feature>
<keyword evidence="2" id="KW-1003">Cell membrane</keyword>
<dbReference type="OrthoDB" id="5291724at2"/>
<keyword evidence="5 6" id="KW-0472">Membrane</keyword>
<evidence type="ECO:0000313" key="9">
    <source>
        <dbReference type="EMBL" id="ACK54895.1"/>
    </source>
</evidence>
<dbReference type="PANTHER" id="PTHR30572:SF17">
    <property type="entry name" value="ABC3 TRANSPORTER PERMEASE PROTEIN DOMAIN-CONTAINING PROTEIN"/>
    <property type="match status" value="1"/>
</dbReference>
<feature type="transmembrane region" description="Helical" evidence="6">
    <location>
        <begin position="265"/>
        <end position="289"/>
    </location>
</feature>
<dbReference type="InterPro" id="IPR025857">
    <property type="entry name" value="MacB_PCD"/>
</dbReference>
<feature type="transmembrane region" description="Helical" evidence="6">
    <location>
        <begin position="319"/>
        <end position="343"/>
    </location>
</feature>
<accession>C4ZPP9</accession>
<dbReference type="KEGG" id="tmz:Tmz1t_2155"/>
<evidence type="ECO:0008006" key="11">
    <source>
        <dbReference type="Google" id="ProtNLM"/>
    </source>
</evidence>
<feature type="transmembrane region" description="Helical" evidence="6">
    <location>
        <begin position="415"/>
        <end position="439"/>
    </location>
</feature>
<keyword evidence="10" id="KW-1185">Reference proteome</keyword>
<evidence type="ECO:0000259" key="7">
    <source>
        <dbReference type="Pfam" id="PF02687"/>
    </source>
</evidence>
<evidence type="ECO:0000259" key="8">
    <source>
        <dbReference type="Pfam" id="PF12704"/>
    </source>
</evidence>
<dbReference type="Pfam" id="PF12704">
    <property type="entry name" value="MacB_PCD"/>
    <property type="match status" value="1"/>
</dbReference>
<feature type="domain" description="MacB-like periplasmic core" evidence="8">
    <location>
        <begin position="20"/>
        <end position="236"/>
    </location>
</feature>
<keyword evidence="4 6" id="KW-1133">Transmembrane helix</keyword>
<organism evidence="9 10">
    <name type="scientific">Thauera aminoaromatica</name>
    <dbReference type="NCBI Taxonomy" id="164330"/>
    <lineage>
        <taxon>Bacteria</taxon>
        <taxon>Pseudomonadati</taxon>
        <taxon>Pseudomonadota</taxon>
        <taxon>Betaproteobacteria</taxon>
        <taxon>Rhodocyclales</taxon>
        <taxon>Zoogloeaceae</taxon>
        <taxon>Thauera</taxon>
    </lineage>
</organism>
<dbReference type="eggNOG" id="COG4591">
    <property type="taxonomic scope" value="Bacteria"/>
</dbReference>
<dbReference type="HOGENOM" id="CLU_615275_0_0_4"/>
<keyword evidence="3 6" id="KW-0812">Transmembrane</keyword>
<dbReference type="GO" id="GO:0005886">
    <property type="term" value="C:plasma membrane"/>
    <property type="evidence" value="ECO:0007669"/>
    <property type="project" value="UniProtKB-SubCell"/>
</dbReference>
<dbReference type="STRING" id="85643.Tmz1t_2155"/>
<sequence length="445" mass="45377">MSVPLRRIFLASLLRRRLASALSLLAIALGVALGLAVHLIHGAALDEFGRGMRAVAGKADLQVVGPRDGFDEALFATLARRPEVAAASPVLEIEARLPGREESLRILGVDLFRVLRVQPGLMPLAEGGGDLRFAALRPGVVFLSDDARQRLSAPGRSMEGEVLPPALVDARIAVQSGVRSLVLEAGGRVPGAGGVLGVMDLGAAQQAFARIGVLSRIDLRLAESVSPAAAQAALSALLPPGIALRTPEAAAGELGSLSRAYRVNLTMLAAIALLTGGFLVFSTQLLSVARRRREFALLRALGLVRAELMRGLLAEGATVGVVGGLLGVVLGHALAAGAFRLVGGDLGAGFFRGVAPQLAFDPAAGLAYLLLGVAAGVAGTWLPARAAAAVAPARALRAGEGERAGLPRGDGRGRLGAAMLVLAALACLLPPFGGIPLGVVSENGK</sequence>